<dbReference type="AlphaFoldDB" id="A0AA46ACZ9"/>
<evidence type="ECO:0000313" key="3">
    <source>
        <dbReference type="Proteomes" id="UP001157946"/>
    </source>
</evidence>
<keyword evidence="1" id="KW-0812">Transmembrane</keyword>
<evidence type="ECO:0000256" key="1">
    <source>
        <dbReference type="SAM" id="Phobius"/>
    </source>
</evidence>
<proteinExistence type="predicted"/>
<protein>
    <submittedName>
        <fullName evidence="2">Uncharacterized protein</fullName>
    </submittedName>
</protein>
<organism evidence="2 3">
    <name type="scientific">Laceyella tengchongensis</name>
    <dbReference type="NCBI Taxonomy" id="574699"/>
    <lineage>
        <taxon>Bacteria</taxon>
        <taxon>Bacillati</taxon>
        <taxon>Bacillota</taxon>
        <taxon>Bacilli</taxon>
        <taxon>Bacillales</taxon>
        <taxon>Thermoactinomycetaceae</taxon>
        <taxon>Laceyella</taxon>
    </lineage>
</organism>
<accession>A0AA46ACZ9</accession>
<keyword evidence="1" id="KW-1133">Transmembrane helix</keyword>
<reference evidence="2" key="1">
    <citation type="submission" date="2017-05" db="EMBL/GenBank/DDBJ databases">
        <authorList>
            <person name="Varghese N."/>
            <person name="Submissions S."/>
        </authorList>
    </citation>
    <scope>NUCLEOTIDE SEQUENCE</scope>
    <source>
        <strain evidence="2">DSM 45262</strain>
    </source>
</reference>
<dbReference type="EMBL" id="FXTU01000001">
    <property type="protein sequence ID" value="SMP02090.1"/>
    <property type="molecule type" value="Genomic_DNA"/>
</dbReference>
<dbReference type="Proteomes" id="UP001157946">
    <property type="component" value="Unassembled WGS sequence"/>
</dbReference>
<keyword evidence="3" id="KW-1185">Reference proteome</keyword>
<evidence type="ECO:0000313" key="2">
    <source>
        <dbReference type="EMBL" id="SMP02090.1"/>
    </source>
</evidence>
<sequence length="50" mass="5663">MKTFTRILRVNSLGCSRAVQRLFARASLTLSSTAFLLSLFALRQILKKFS</sequence>
<feature type="transmembrane region" description="Helical" evidence="1">
    <location>
        <begin position="22"/>
        <end position="42"/>
    </location>
</feature>
<dbReference type="RefSeq" id="WP_284723860.1">
    <property type="nucleotide sequence ID" value="NZ_FXTU01000001.1"/>
</dbReference>
<name>A0AA46ACZ9_9BACL</name>
<comment type="caution">
    <text evidence="2">The sequence shown here is derived from an EMBL/GenBank/DDBJ whole genome shotgun (WGS) entry which is preliminary data.</text>
</comment>
<keyword evidence="1" id="KW-0472">Membrane</keyword>
<gene>
    <name evidence="2" type="ORF">SAMN06265361_101303</name>
</gene>